<feature type="binding site" evidence="14">
    <location>
        <begin position="95"/>
        <end position="101"/>
    </location>
    <ligand>
        <name>ATP</name>
        <dbReference type="ChEBI" id="CHEBI:30616"/>
    </ligand>
</feature>
<dbReference type="EC" id="6.3.2.8" evidence="3 14"/>
<feature type="domain" description="Mur ligase C-terminal" evidence="16">
    <location>
        <begin position="314"/>
        <end position="435"/>
    </location>
</feature>
<dbReference type="PANTHER" id="PTHR43445">
    <property type="entry name" value="UDP-N-ACETYLMURAMATE--L-ALANINE LIGASE-RELATED"/>
    <property type="match status" value="1"/>
</dbReference>
<dbReference type="SUPFAM" id="SSF53623">
    <property type="entry name" value="MurD-like peptide ligases, catalytic domain"/>
    <property type="match status" value="1"/>
</dbReference>
<keyword evidence="7 14" id="KW-0547">Nucleotide-binding</keyword>
<dbReference type="Gene3D" id="3.90.190.20">
    <property type="entry name" value="Mur ligase, C-terminal domain"/>
    <property type="match status" value="1"/>
</dbReference>
<protein>
    <recommendedName>
        <fullName evidence="3 14">UDP-N-acetylmuramate--L-alanine ligase</fullName>
        <ecNumber evidence="3 14">6.3.2.8</ecNumber>
    </recommendedName>
    <alternativeName>
        <fullName evidence="14">UDP-N-acetylmuramoyl-L-alanine synthetase</fullName>
    </alternativeName>
</protein>
<keyword evidence="6 14" id="KW-0132">Cell division</keyword>
<dbReference type="Gene3D" id="3.40.50.720">
    <property type="entry name" value="NAD(P)-binding Rossmann-like Domain"/>
    <property type="match status" value="1"/>
</dbReference>
<dbReference type="OrthoDB" id="9804126at2"/>
<dbReference type="GO" id="GO:0071555">
    <property type="term" value="P:cell wall organization"/>
    <property type="evidence" value="ECO:0007669"/>
    <property type="project" value="UniProtKB-KW"/>
</dbReference>
<feature type="domain" description="Mur ligase central" evidence="17">
    <location>
        <begin position="93"/>
        <end position="273"/>
    </location>
</feature>
<reference evidence="18 19" key="1">
    <citation type="submission" date="2018-12" db="EMBL/GenBank/DDBJ databases">
        <authorList>
            <person name="Chong R.A."/>
        </authorList>
    </citation>
    <scope>NUCLEOTIDE SEQUENCE [LARGE SCALE GENOMIC DNA]</scope>
    <source>
        <strain evidence="18 19">Mst</strain>
    </source>
</reference>
<comment type="similarity">
    <text evidence="14">Belongs to the MurCDEF family.</text>
</comment>
<dbReference type="InterPro" id="IPR036565">
    <property type="entry name" value="Mur-like_cat_sf"/>
</dbReference>
<sequence>MSGIALILIKLGYQISGSDLFKNKMTDKLIKKGAIIYFKHTEKNIKNVDFIIISNAIQKNNPEIIAAKKMNIPVLLRSTILRALMNFRFGISISGTHGKTTTTSMITEIYISSGLNPTFINGGIIKSINTSAQLGSSPYFIVEADESDASFFYLSPKIAVITNIEPDHLDYYNGSFKKLKNTFLNFLNKIPSDGIAIVCIDNCAVREILPKIQCNLLTYGFDKTADFQIIFYEQKNFCGKFKLIRKQHFPLNITLNIPGRHNALNASAAICLATYQGIKDKYIVKSLKKFKGTQRRFEFLGTFSINYNNIYYGTVMLIDDYGHHPTELSETIKTIRISWPKKNLIMIFQPHRYTRTRDLYHEFIKVLSRVDHLLILNVYSSGESFISGSDSLSLYHDIKKTKKTNAVFIKNNKLILSTIINCLNENDIILIQGAGNIGEIMYKIFKKIKK</sequence>
<keyword evidence="8 14" id="KW-0067">ATP-binding</keyword>
<keyword evidence="10 14" id="KW-0573">Peptidoglycan synthesis</keyword>
<dbReference type="InterPro" id="IPR004101">
    <property type="entry name" value="Mur_ligase_C"/>
</dbReference>
<dbReference type="InterPro" id="IPR050061">
    <property type="entry name" value="MurCDEF_pg_biosynth"/>
</dbReference>
<evidence type="ECO:0000256" key="12">
    <source>
        <dbReference type="ARBA" id="ARBA00023316"/>
    </source>
</evidence>
<dbReference type="NCBIfam" id="TIGR01082">
    <property type="entry name" value="murC"/>
    <property type="match status" value="1"/>
</dbReference>
<comment type="catalytic activity">
    <reaction evidence="13 14">
        <text>UDP-N-acetyl-alpha-D-muramate + L-alanine + ATP = UDP-N-acetyl-alpha-D-muramoyl-L-alanine + ADP + phosphate + H(+)</text>
        <dbReference type="Rhea" id="RHEA:23372"/>
        <dbReference type="ChEBI" id="CHEBI:15378"/>
        <dbReference type="ChEBI" id="CHEBI:30616"/>
        <dbReference type="ChEBI" id="CHEBI:43474"/>
        <dbReference type="ChEBI" id="CHEBI:57972"/>
        <dbReference type="ChEBI" id="CHEBI:70757"/>
        <dbReference type="ChEBI" id="CHEBI:83898"/>
        <dbReference type="ChEBI" id="CHEBI:456216"/>
        <dbReference type="EC" id="6.3.2.8"/>
    </reaction>
</comment>
<dbReference type="HAMAP" id="MF_00046">
    <property type="entry name" value="MurC"/>
    <property type="match status" value="1"/>
</dbReference>
<keyword evidence="12 14" id="KW-0961">Cell wall biogenesis/degradation</keyword>
<organism evidence="18 19">
    <name type="scientific">Buchnera aphidicola</name>
    <name type="common">Muscaphis stroyani</name>
    <dbReference type="NCBI Taxonomy" id="1241869"/>
    <lineage>
        <taxon>Bacteria</taxon>
        <taxon>Pseudomonadati</taxon>
        <taxon>Pseudomonadota</taxon>
        <taxon>Gammaproteobacteria</taxon>
        <taxon>Enterobacterales</taxon>
        <taxon>Erwiniaceae</taxon>
        <taxon>Buchnera</taxon>
    </lineage>
</organism>
<dbReference type="Pfam" id="PF01225">
    <property type="entry name" value="Mur_ligase"/>
    <property type="match status" value="1"/>
</dbReference>
<dbReference type="AlphaFoldDB" id="A0A4D6Y7A0"/>
<dbReference type="InterPro" id="IPR013221">
    <property type="entry name" value="Mur_ligase_cen"/>
</dbReference>
<dbReference type="InterPro" id="IPR036615">
    <property type="entry name" value="Mur_ligase_C_dom_sf"/>
</dbReference>
<reference evidence="18 19" key="2">
    <citation type="submission" date="2019-05" db="EMBL/GenBank/DDBJ databases">
        <title>Genome evolution of the obligate endosymbiont Buchnera aphidicola.</title>
        <authorList>
            <person name="Moran N.A."/>
        </authorList>
    </citation>
    <scope>NUCLEOTIDE SEQUENCE [LARGE SCALE GENOMIC DNA]</scope>
    <source>
        <strain evidence="18 19">Mst</strain>
    </source>
</reference>
<dbReference type="Proteomes" id="UP000298673">
    <property type="component" value="Chromosome"/>
</dbReference>
<feature type="domain" description="Mur ligase N-terminal catalytic" evidence="15">
    <location>
        <begin position="1"/>
        <end position="87"/>
    </location>
</feature>
<name>A0A4D6Y7A0_9GAMM</name>
<dbReference type="GO" id="GO:0051301">
    <property type="term" value="P:cell division"/>
    <property type="evidence" value="ECO:0007669"/>
    <property type="project" value="UniProtKB-KW"/>
</dbReference>
<comment type="function">
    <text evidence="14">Cell wall formation.</text>
</comment>
<evidence type="ECO:0000313" key="19">
    <source>
        <dbReference type="Proteomes" id="UP000298673"/>
    </source>
</evidence>
<dbReference type="Pfam" id="PF08245">
    <property type="entry name" value="Mur_ligase_M"/>
    <property type="match status" value="1"/>
</dbReference>
<dbReference type="GO" id="GO:0005524">
    <property type="term" value="F:ATP binding"/>
    <property type="evidence" value="ECO:0007669"/>
    <property type="project" value="UniProtKB-UniRule"/>
</dbReference>
<evidence type="ECO:0000313" key="18">
    <source>
        <dbReference type="EMBL" id="QCI24303.1"/>
    </source>
</evidence>
<evidence type="ECO:0000256" key="7">
    <source>
        <dbReference type="ARBA" id="ARBA00022741"/>
    </source>
</evidence>
<evidence type="ECO:0000256" key="9">
    <source>
        <dbReference type="ARBA" id="ARBA00022960"/>
    </source>
</evidence>
<keyword evidence="9 14" id="KW-0133">Cell shape</keyword>
<evidence type="ECO:0000256" key="10">
    <source>
        <dbReference type="ARBA" id="ARBA00022984"/>
    </source>
</evidence>
<evidence type="ECO:0000259" key="15">
    <source>
        <dbReference type="Pfam" id="PF01225"/>
    </source>
</evidence>
<dbReference type="SUPFAM" id="SSF51984">
    <property type="entry name" value="MurCD N-terminal domain"/>
    <property type="match status" value="1"/>
</dbReference>
<accession>A0A4D6Y7A0</accession>
<keyword evidence="5 14" id="KW-0436">Ligase</keyword>
<dbReference type="InterPro" id="IPR000713">
    <property type="entry name" value="Mur_ligase_N"/>
</dbReference>
<evidence type="ECO:0000256" key="14">
    <source>
        <dbReference type="HAMAP-Rule" id="MF_00046"/>
    </source>
</evidence>
<dbReference type="GO" id="GO:0009252">
    <property type="term" value="P:peptidoglycan biosynthetic process"/>
    <property type="evidence" value="ECO:0007669"/>
    <property type="project" value="UniProtKB-UniRule"/>
</dbReference>
<dbReference type="InterPro" id="IPR005758">
    <property type="entry name" value="UDP-N-AcMur_Ala_ligase_MurC"/>
</dbReference>
<proteinExistence type="inferred from homology"/>
<dbReference type="Gene3D" id="3.40.1190.10">
    <property type="entry name" value="Mur-like, catalytic domain"/>
    <property type="match status" value="1"/>
</dbReference>
<evidence type="ECO:0000259" key="17">
    <source>
        <dbReference type="Pfam" id="PF08245"/>
    </source>
</evidence>
<evidence type="ECO:0000256" key="8">
    <source>
        <dbReference type="ARBA" id="ARBA00022840"/>
    </source>
</evidence>
<evidence type="ECO:0000256" key="1">
    <source>
        <dbReference type="ARBA" id="ARBA00004496"/>
    </source>
</evidence>
<evidence type="ECO:0000256" key="4">
    <source>
        <dbReference type="ARBA" id="ARBA00022490"/>
    </source>
</evidence>
<dbReference type="GO" id="GO:0008763">
    <property type="term" value="F:UDP-N-acetylmuramate-L-alanine ligase activity"/>
    <property type="evidence" value="ECO:0007669"/>
    <property type="project" value="UniProtKB-UniRule"/>
</dbReference>
<evidence type="ECO:0000256" key="11">
    <source>
        <dbReference type="ARBA" id="ARBA00023306"/>
    </source>
</evidence>
<dbReference type="EMBL" id="CP034861">
    <property type="protein sequence ID" value="QCI24303.1"/>
    <property type="molecule type" value="Genomic_DNA"/>
</dbReference>
<keyword evidence="4 14" id="KW-0963">Cytoplasm</keyword>
<dbReference type="Pfam" id="PF02875">
    <property type="entry name" value="Mur_ligase_C"/>
    <property type="match status" value="1"/>
</dbReference>
<dbReference type="UniPathway" id="UPA00219"/>
<dbReference type="PANTHER" id="PTHR43445:SF3">
    <property type="entry name" value="UDP-N-ACETYLMURAMATE--L-ALANINE LIGASE"/>
    <property type="match status" value="1"/>
</dbReference>
<comment type="pathway">
    <text evidence="2 14">Cell wall biogenesis; peptidoglycan biosynthesis.</text>
</comment>
<dbReference type="SUPFAM" id="SSF53244">
    <property type="entry name" value="MurD-like peptide ligases, peptide-binding domain"/>
    <property type="match status" value="1"/>
</dbReference>
<evidence type="ECO:0000256" key="6">
    <source>
        <dbReference type="ARBA" id="ARBA00022618"/>
    </source>
</evidence>
<evidence type="ECO:0000256" key="5">
    <source>
        <dbReference type="ARBA" id="ARBA00022598"/>
    </source>
</evidence>
<keyword evidence="11 14" id="KW-0131">Cell cycle</keyword>
<gene>
    <name evidence="14" type="primary">murC</name>
    <name evidence="18" type="ORF">D9V75_01030</name>
</gene>
<evidence type="ECO:0000256" key="3">
    <source>
        <dbReference type="ARBA" id="ARBA00012211"/>
    </source>
</evidence>
<comment type="subcellular location">
    <subcellularLocation>
        <location evidence="1 14">Cytoplasm</location>
    </subcellularLocation>
</comment>
<evidence type="ECO:0000256" key="2">
    <source>
        <dbReference type="ARBA" id="ARBA00004752"/>
    </source>
</evidence>
<dbReference type="GO" id="GO:0005737">
    <property type="term" value="C:cytoplasm"/>
    <property type="evidence" value="ECO:0007669"/>
    <property type="project" value="UniProtKB-SubCell"/>
</dbReference>
<dbReference type="GO" id="GO:0008360">
    <property type="term" value="P:regulation of cell shape"/>
    <property type="evidence" value="ECO:0007669"/>
    <property type="project" value="UniProtKB-KW"/>
</dbReference>
<evidence type="ECO:0000256" key="13">
    <source>
        <dbReference type="ARBA" id="ARBA00047833"/>
    </source>
</evidence>
<evidence type="ECO:0000259" key="16">
    <source>
        <dbReference type="Pfam" id="PF02875"/>
    </source>
</evidence>